<feature type="domain" description="Peptidase C39-like" evidence="1">
    <location>
        <begin position="47"/>
        <end position="171"/>
    </location>
</feature>
<reference evidence="2 3" key="1">
    <citation type="submission" date="2020-01" db="EMBL/GenBank/DDBJ databases">
        <title>Genomic analysis of Aminipila sp. CBA3637.</title>
        <authorList>
            <person name="Kim Y.B."/>
            <person name="Roh S.W."/>
        </authorList>
    </citation>
    <scope>NUCLEOTIDE SEQUENCE [LARGE SCALE GENOMIC DNA]</scope>
    <source>
        <strain evidence="2 3">CBA3637</strain>
    </source>
</reference>
<organism evidence="2 3">
    <name type="scientific">Aminipila terrae</name>
    <dbReference type="NCBI Taxonomy" id="2697030"/>
    <lineage>
        <taxon>Bacteria</taxon>
        <taxon>Bacillati</taxon>
        <taxon>Bacillota</taxon>
        <taxon>Clostridia</taxon>
        <taxon>Peptostreptococcales</taxon>
        <taxon>Anaerovoracaceae</taxon>
        <taxon>Aminipila</taxon>
    </lineage>
</organism>
<keyword evidence="3" id="KW-1185">Reference proteome</keyword>
<dbReference type="EMBL" id="CP047591">
    <property type="protein sequence ID" value="QHI72909.1"/>
    <property type="molecule type" value="Genomic_DNA"/>
</dbReference>
<dbReference type="InterPro" id="IPR039564">
    <property type="entry name" value="Peptidase_C39-like"/>
</dbReference>
<evidence type="ECO:0000313" key="3">
    <source>
        <dbReference type="Proteomes" id="UP000463883"/>
    </source>
</evidence>
<dbReference type="Gene3D" id="3.90.70.10">
    <property type="entry name" value="Cysteine proteinases"/>
    <property type="match status" value="1"/>
</dbReference>
<dbReference type="RefSeq" id="WP_162362676.1">
    <property type="nucleotide sequence ID" value="NZ_CP047591.1"/>
</dbReference>
<proteinExistence type="predicted"/>
<evidence type="ECO:0000259" key="1">
    <source>
        <dbReference type="Pfam" id="PF13529"/>
    </source>
</evidence>
<dbReference type="Pfam" id="PF13529">
    <property type="entry name" value="Peptidase_C39_2"/>
    <property type="match status" value="1"/>
</dbReference>
<sequence>MFIKLNNCGQDGTLKEGIYLKPISYLQTDPKWANIDYSAKGEKTTVGASGCGPSCMAMVIATLKNKNVTPKDTCAWALSHRFKAPNQGTYYSYFAPQGKAYDISVAQLNGSSLYGKANQWANDYHAKALAEVEKGNMVICCMGKGNWTRSGHFILWYGLDAKSRALINDPNSTKAERTCADLSLLQSQVKYYFVVDVAGCQSHSDNYNSVKEKYEFDDATMAYLEAYKYADSLFALMLQDNKNMQKYQLNTILYILGYQYGKQVFEKLNK</sequence>
<name>A0A6P1MDZ1_9FIRM</name>
<gene>
    <name evidence="2" type="ORF">Ami3637_11285</name>
</gene>
<accession>A0A6P1MDZ1</accession>
<evidence type="ECO:0000313" key="2">
    <source>
        <dbReference type="EMBL" id="QHI72909.1"/>
    </source>
</evidence>
<dbReference type="Proteomes" id="UP000463883">
    <property type="component" value="Chromosome"/>
</dbReference>
<dbReference type="KEGG" id="amic:Ami3637_11285"/>
<dbReference type="AlphaFoldDB" id="A0A6P1MDZ1"/>
<protein>
    <recommendedName>
        <fullName evidence="1">Peptidase C39-like domain-containing protein</fullName>
    </recommendedName>
</protein>